<name>A0A396RMJ0_9SPHN</name>
<dbReference type="AlphaFoldDB" id="A0A396RMJ0"/>
<feature type="chain" id="PRO_5017207346" evidence="1">
    <location>
        <begin position="24"/>
        <end position="222"/>
    </location>
</feature>
<dbReference type="InterPro" id="IPR042047">
    <property type="entry name" value="SleB_dom1"/>
</dbReference>
<evidence type="ECO:0000313" key="4">
    <source>
        <dbReference type="Proteomes" id="UP000266693"/>
    </source>
</evidence>
<dbReference type="OrthoDB" id="9785345at2"/>
<dbReference type="RefSeq" id="WP_118863913.1">
    <property type="nucleotide sequence ID" value="NZ_QWLV01000003.1"/>
</dbReference>
<feature type="signal peptide" evidence="1">
    <location>
        <begin position="1"/>
        <end position="23"/>
    </location>
</feature>
<comment type="caution">
    <text evidence="3">The sequence shown here is derived from an EMBL/GenBank/DDBJ whole genome shotgun (WGS) entry which is preliminary data.</text>
</comment>
<sequence length="222" mass="23007">MKLVTRAAAISAALTAAAALAFASPGIAVEDESAAVVTRAAGMAPDASLSTDLATDIAATPSTAPLVAPTIVDTASTAVAAAPVAFATLSAAVAAQDTPGTLDRELECLASATYFESRGEPLEGQLAVAEVIINRAESGRFADSICGVVHQPGQFSFVRGGKMPPVNRNSDAWEEAVAVAQIAQDEAWESKASDALFFHARRVSPRWRLKRVAAVGNHIFYR</sequence>
<dbReference type="Pfam" id="PF07486">
    <property type="entry name" value="Hydrolase_2"/>
    <property type="match status" value="1"/>
</dbReference>
<dbReference type="GO" id="GO:0016787">
    <property type="term" value="F:hydrolase activity"/>
    <property type="evidence" value="ECO:0007669"/>
    <property type="project" value="UniProtKB-KW"/>
</dbReference>
<gene>
    <name evidence="3" type="ORF">D1610_09395</name>
</gene>
<dbReference type="EMBL" id="QWLV01000003">
    <property type="protein sequence ID" value="RHW17647.1"/>
    <property type="molecule type" value="Genomic_DNA"/>
</dbReference>
<organism evidence="3 4">
    <name type="scientific">Sphingomonas gilva</name>
    <dbReference type="NCBI Taxonomy" id="2305907"/>
    <lineage>
        <taxon>Bacteria</taxon>
        <taxon>Pseudomonadati</taxon>
        <taxon>Pseudomonadota</taxon>
        <taxon>Alphaproteobacteria</taxon>
        <taxon>Sphingomonadales</taxon>
        <taxon>Sphingomonadaceae</taxon>
        <taxon>Sphingomonas</taxon>
    </lineage>
</organism>
<proteinExistence type="predicted"/>
<keyword evidence="3" id="KW-0378">Hydrolase</keyword>
<dbReference type="Gene3D" id="1.10.10.2520">
    <property type="entry name" value="Cell wall hydrolase SleB, domain 1"/>
    <property type="match status" value="1"/>
</dbReference>
<dbReference type="InterPro" id="IPR011105">
    <property type="entry name" value="Cell_wall_hydrolase_SleB"/>
</dbReference>
<evidence type="ECO:0000313" key="3">
    <source>
        <dbReference type="EMBL" id="RHW17647.1"/>
    </source>
</evidence>
<feature type="domain" description="Cell wall hydrolase SleB" evidence="2">
    <location>
        <begin position="119"/>
        <end position="221"/>
    </location>
</feature>
<accession>A0A396RMJ0</accession>
<evidence type="ECO:0000256" key="1">
    <source>
        <dbReference type="SAM" id="SignalP"/>
    </source>
</evidence>
<reference evidence="3 4" key="1">
    <citation type="submission" date="2018-08" db="EMBL/GenBank/DDBJ databases">
        <title>The multiple taxonomic identification of Sphingomonas gilva.</title>
        <authorList>
            <person name="Zhu D."/>
            <person name="Zheng S."/>
        </authorList>
    </citation>
    <scope>NUCLEOTIDE SEQUENCE [LARGE SCALE GENOMIC DNA]</scope>
    <source>
        <strain evidence="3 4">ZDH117</strain>
    </source>
</reference>
<evidence type="ECO:0000259" key="2">
    <source>
        <dbReference type="Pfam" id="PF07486"/>
    </source>
</evidence>
<keyword evidence="1" id="KW-0732">Signal</keyword>
<dbReference type="Proteomes" id="UP000266693">
    <property type="component" value="Unassembled WGS sequence"/>
</dbReference>
<keyword evidence="4" id="KW-1185">Reference proteome</keyword>
<protein>
    <submittedName>
        <fullName evidence="3">Cell wall hydrolase</fullName>
    </submittedName>
</protein>